<reference evidence="1" key="2">
    <citation type="journal article" date="2015" name="Fish Shellfish Immunol.">
        <title>Early steps in the European eel (Anguilla anguilla)-Vibrio vulnificus interaction in the gills: Role of the RtxA13 toxin.</title>
        <authorList>
            <person name="Callol A."/>
            <person name="Pajuelo D."/>
            <person name="Ebbesson L."/>
            <person name="Teles M."/>
            <person name="MacKenzie S."/>
            <person name="Amaro C."/>
        </authorList>
    </citation>
    <scope>NUCLEOTIDE SEQUENCE</scope>
</reference>
<dbReference type="AlphaFoldDB" id="A0A0E9WS85"/>
<dbReference type="EMBL" id="GBXM01015303">
    <property type="protein sequence ID" value="JAH93274.1"/>
    <property type="molecule type" value="Transcribed_RNA"/>
</dbReference>
<sequence>MCIASEQEHSTISIFTTTKHSKKGGLEGRKGLKQNSVLTNGRAERMLLRAVSVCSSILFSGTFNTRTAQIHINH</sequence>
<name>A0A0E9WS85_ANGAN</name>
<organism evidence="1">
    <name type="scientific">Anguilla anguilla</name>
    <name type="common">European freshwater eel</name>
    <name type="synonym">Muraena anguilla</name>
    <dbReference type="NCBI Taxonomy" id="7936"/>
    <lineage>
        <taxon>Eukaryota</taxon>
        <taxon>Metazoa</taxon>
        <taxon>Chordata</taxon>
        <taxon>Craniata</taxon>
        <taxon>Vertebrata</taxon>
        <taxon>Euteleostomi</taxon>
        <taxon>Actinopterygii</taxon>
        <taxon>Neopterygii</taxon>
        <taxon>Teleostei</taxon>
        <taxon>Anguilliformes</taxon>
        <taxon>Anguillidae</taxon>
        <taxon>Anguilla</taxon>
    </lineage>
</organism>
<proteinExistence type="predicted"/>
<reference evidence="1" key="1">
    <citation type="submission" date="2014-11" db="EMBL/GenBank/DDBJ databases">
        <authorList>
            <person name="Amaro Gonzalez C."/>
        </authorList>
    </citation>
    <scope>NUCLEOTIDE SEQUENCE</scope>
</reference>
<protein>
    <submittedName>
        <fullName evidence="1">Uncharacterized protein</fullName>
    </submittedName>
</protein>
<accession>A0A0E9WS85</accession>
<evidence type="ECO:0000313" key="1">
    <source>
        <dbReference type="EMBL" id="JAH93274.1"/>
    </source>
</evidence>